<comment type="caution">
    <text evidence="2">The sequence shown here is derived from an EMBL/GenBank/DDBJ whole genome shotgun (WGS) entry which is preliminary data.</text>
</comment>
<feature type="compositionally biased region" description="Basic and acidic residues" evidence="1">
    <location>
        <begin position="156"/>
        <end position="167"/>
    </location>
</feature>
<accession>A0A443SLI5</accession>
<sequence length="173" mass="19248">MCLWFCKSVVYAVALKRLLQLQQLRAASENRPFFEPLTAASDGDSKSDSKLPVQLHMDGEAGDLMRNAGKGEMKCSVERKTAVQIIASEPKMLMTPYGNITTDPRLIHMTGEKMVITCGSNPKRDKKSKNILTAIKIEPKSIGDKERLEPRKKRSADKSEPKTKKECACDCSC</sequence>
<proteinExistence type="predicted"/>
<keyword evidence="3" id="KW-1185">Reference proteome</keyword>
<dbReference type="Proteomes" id="UP000288716">
    <property type="component" value="Unassembled WGS sequence"/>
</dbReference>
<feature type="compositionally biased region" description="Basic and acidic residues" evidence="1">
    <location>
        <begin position="137"/>
        <end position="149"/>
    </location>
</feature>
<feature type="region of interest" description="Disordered" evidence="1">
    <location>
        <begin position="120"/>
        <end position="167"/>
    </location>
</feature>
<dbReference type="OrthoDB" id="8964374at2759"/>
<reference evidence="2 3" key="1">
    <citation type="journal article" date="2018" name="Gigascience">
        <title>Genomes of trombidid mites reveal novel predicted allergens and laterally-transferred genes associated with secondary metabolism.</title>
        <authorList>
            <person name="Dong X."/>
            <person name="Chaisiri K."/>
            <person name="Xia D."/>
            <person name="Armstrong S.D."/>
            <person name="Fang Y."/>
            <person name="Donnelly M.J."/>
            <person name="Kadowaki T."/>
            <person name="McGarry J.W."/>
            <person name="Darby A.C."/>
            <person name="Makepeace B.L."/>
        </authorList>
    </citation>
    <scope>NUCLEOTIDE SEQUENCE [LARGE SCALE GENOMIC DNA]</scope>
    <source>
        <strain evidence="2">UoL-UT</strain>
    </source>
</reference>
<evidence type="ECO:0000313" key="2">
    <source>
        <dbReference type="EMBL" id="RWS28384.1"/>
    </source>
</evidence>
<dbReference type="EMBL" id="NCKV01001415">
    <property type="protein sequence ID" value="RWS28384.1"/>
    <property type="molecule type" value="Genomic_DNA"/>
</dbReference>
<evidence type="ECO:0000256" key="1">
    <source>
        <dbReference type="SAM" id="MobiDB-lite"/>
    </source>
</evidence>
<dbReference type="AlphaFoldDB" id="A0A443SLI5"/>
<dbReference type="VEuPathDB" id="VectorBase:LDEU003657"/>
<gene>
    <name evidence="2" type="ORF">B4U80_02888</name>
</gene>
<protein>
    <submittedName>
        <fullName evidence="2">Uncharacterized protein</fullName>
    </submittedName>
</protein>
<organism evidence="2 3">
    <name type="scientific">Leptotrombidium deliense</name>
    <dbReference type="NCBI Taxonomy" id="299467"/>
    <lineage>
        <taxon>Eukaryota</taxon>
        <taxon>Metazoa</taxon>
        <taxon>Ecdysozoa</taxon>
        <taxon>Arthropoda</taxon>
        <taxon>Chelicerata</taxon>
        <taxon>Arachnida</taxon>
        <taxon>Acari</taxon>
        <taxon>Acariformes</taxon>
        <taxon>Trombidiformes</taxon>
        <taxon>Prostigmata</taxon>
        <taxon>Anystina</taxon>
        <taxon>Parasitengona</taxon>
        <taxon>Trombiculoidea</taxon>
        <taxon>Trombiculidae</taxon>
        <taxon>Leptotrombidium</taxon>
    </lineage>
</organism>
<name>A0A443SLI5_9ACAR</name>
<evidence type="ECO:0000313" key="3">
    <source>
        <dbReference type="Proteomes" id="UP000288716"/>
    </source>
</evidence>